<name>A0A9X0ABN6_9HELO</name>
<organism evidence="1 2">
    <name type="scientific">Sclerotinia nivalis</name>
    <dbReference type="NCBI Taxonomy" id="352851"/>
    <lineage>
        <taxon>Eukaryota</taxon>
        <taxon>Fungi</taxon>
        <taxon>Dikarya</taxon>
        <taxon>Ascomycota</taxon>
        <taxon>Pezizomycotina</taxon>
        <taxon>Leotiomycetes</taxon>
        <taxon>Helotiales</taxon>
        <taxon>Sclerotiniaceae</taxon>
        <taxon>Sclerotinia</taxon>
    </lineage>
</organism>
<keyword evidence="2" id="KW-1185">Reference proteome</keyword>
<dbReference type="SUPFAM" id="SSF58100">
    <property type="entry name" value="Bacterial hemolysins"/>
    <property type="match status" value="1"/>
</dbReference>
<dbReference type="AlphaFoldDB" id="A0A9X0ABN6"/>
<dbReference type="OrthoDB" id="3539839at2759"/>
<proteinExistence type="predicted"/>
<protein>
    <submittedName>
        <fullName evidence="1">Uncharacterized protein</fullName>
    </submittedName>
</protein>
<accession>A0A9X0ABN6</accession>
<gene>
    <name evidence="1" type="ORF">OCU04_011395</name>
</gene>
<evidence type="ECO:0000313" key="1">
    <source>
        <dbReference type="EMBL" id="KAJ8059755.1"/>
    </source>
</evidence>
<evidence type="ECO:0000313" key="2">
    <source>
        <dbReference type="Proteomes" id="UP001152300"/>
    </source>
</evidence>
<sequence>MTYLDYINQHTTFFTSSVPYHCELVMSNITLQPIGLVDASKRYWAQRIDTTAMLRFKNITYALPPDFTSYIEFDGGSQYFPRGTMTYHPPAAATTLFANYGTITDLRVKFEQDVFPTYARLREIFHTYATEAHDHYDQVLNILGILRASIVATNTHSAADLETLRTLVDARVDLSSRMKDNANSIVDSLQKINSSLSACIKNINQSVADLDVFCVFTADEKKRIENPDTINISGFAEKYALVQLGYKPIANLVTEDVQAVVDEIGPATTEMQEELGRWDNITQDLTSILSYITNEEAATVQIIAKLDNAQILERWQELGGIVIQAENSQD</sequence>
<comment type="caution">
    <text evidence="1">The sequence shown here is derived from an EMBL/GenBank/DDBJ whole genome shotgun (WGS) entry which is preliminary data.</text>
</comment>
<dbReference type="Proteomes" id="UP001152300">
    <property type="component" value="Unassembled WGS sequence"/>
</dbReference>
<dbReference type="EMBL" id="JAPEIS010000014">
    <property type="protein sequence ID" value="KAJ8059755.1"/>
    <property type="molecule type" value="Genomic_DNA"/>
</dbReference>
<reference evidence="1" key="1">
    <citation type="submission" date="2022-11" db="EMBL/GenBank/DDBJ databases">
        <title>Genome Resource of Sclerotinia nivalis Strain SnTB1, a Plant Pathogen Isolated from American Ginseng.</title>
        <authorList>
            <person name="Fan S."/>
        </authorList>
    </citation>
    <scope>NUCLEOTIDE SEQUENCE</scope>
    <source>
        <strain evidence="1">SnTB1</strain>
    </source>
</reference>